<dbReference type="Pfam" id="PF17921">
    <property type="entry name" value="Integrase_H2C2"/>
    <property type="match status" value="1"/>
</dbReference>
<name>A0A085M2A8_9BILA</name>
<dbReference type="SMART" id="SM00343">
    <property type="entry name" value="ZnF_C2HC"/>
    <property type="match status" value="1"/>
</dbReference>
<evidence type="ECO:0000256" key="3">
    <source>
        <dbReference type="SAM" id="MobiDB-lite"/>
    </source>
</evidence>
<dbReference type="FunFam" id="3.30.420.10:FF:000063">
    <property type="entry name" value="Retrovirus-related Pol polyprotein from transposon 297-like Protein"/>
    <property type="match status" value="1"/>
</dbReference>
<reference evidence="6 7" key="1">
    <citation type="journal article" date="2014" name="Nat. Genet.">
        <title>Genome and transcriptome of the porcine whipworm Trichuris suis.</title>
        <authorList>
            <person name="Jex A.R."/>
            <person name="Nejsum P."/>
            <person name="Schwarz E.M."/>
            <person name="Hu L."/>
            <person name="Young N.D."/>
            <person name="Hall R.S."/>
            <person name="Korhonen P.K."/>
            <person name="Liao S."/>
            <person name="Thamsborg S."/>
            <person name="Xia J."/>
            <person name="Xu P."/>
            <person name="Wang S."/>
            <person name="Scheerlinck J.P."/>
            <person name="Hofmann A."/>
            <person name="Sternberg P.W."/>
            <person name="Wang J."/>
            <person name="Gasser R.B."/>
        </authorList>
    </citation>
    <scope>NUCLEOTIDE SEQUENCE [LARGE SCALE GENOMIC DNA]</scope>
    <source>
        <strain evidence="6">DCEP-RM93M</strain>
    </source>
</reference>
<evidence type="ECO:0000259" key="5">
    <source>
        <dbReference type="PROSITE" id="PS50994"/>
    </source>
</evidence>
<dbReference type="EC" id="2.7.7.49" evidence="1"/>
<dbReference type="Gene3D" id="4.10.60.10">
    <property type="entry name" value="Zinc finger, CCHC-type"/>
    <property type="match status" value="1"/>
</dbReference>
<dbReference type="SUPFAM" id="SSF53098">
    <property type="entry name" value="Ribonuclease H-like"/>
    <property type="match status" value="1"/>
</dbReference>
<dbReference type="InterPro" id="IPR036397">
    <property type="entry name" value="RNaseH_sf"/>
</dbReference>
<dbReference type="InterPro" id="IPR005312">
    <property type="entry name" value="DUF1759"/>
</dbReference>
<dbReference type="GO" id="GO:0019899">
    <property type="term" value="F:enzyme binding"/>
    <property type="evidence" value="ECO:0007669"/>
    <property type="project" value="UniProtKB-ARBA"/>
</dbReference>
<dbReference type="Gene3D" id="3.30.420.10">
    <property type="entry name" value="Ribonuclease H-like superfamily/Ribonuclease H"/>
    <property type="match status" value="1"/>
</dbReference>
<feature type="domain" description="Integrase catalytic" evidence="5">
    <location>
        <begin position="136"/>
        <end position="294"/>
    </location>
</feature>
<keyword evidence="2" id="KW-0863">Zinc-finger</keyword>
<evidence type="ECO:0000256" key="2">
    <source>
        <dbReference type="PROSITE-ProRule" id="PRU00047"/>
    </source>
</evidence>
<dbReference type="FunFam" id="1.10.340.70:FF:000003">
    <property type="entry name" value="Protein CBG25708"/>
    <property type="match status" value="1"/>
</dbReference>
<dbReference type="AlphaFoldDB" id="A0A085M2A8"/>
<dbReference type="PANTHER" id="PTHR37984">
    <property type="entry name" value="PROTEIN CBG26694"/>
    <property type="match status" value="1"/>
</dbReference>
<dbReference type="InterPro" id="IPR050951">
    <property type="entry name" value="Retrovirus_Pol_polyprotein"/>
</dbReference>
<feature type="domain" description="CCHC-type" evidence="4">
    <location>
        <begin position="731"/>
        <end position="747"/>
    </location>
</feature>
<proteinExistence type="predicted"/>
<feature type="region of interest" description="Disordered" evidence="3">
    <location>
        <begin position="664"/>
        <end position="685"/>
    </location>
</feature>
<dbReference type="GO" id="GO:0015074">
    <property type="term" value="P:DNA integration"/>
    <property type="evidence" value="ECO:0007669"/>
    <property type="project" value="InterPro"/>
</dbReference>
<keyword evidence="7" id="KW-1185">Reference proteome</keyword>
<gene>
    <name evidence="6" type="ORF">M513_07759</name>
</gene>
<dbReference type="GO" id="GO:0003964">
    <property type="term" value="F:RNA-directed DNA polymerase activity"/>
    <property type="evidence" value="ECO:0007669"/>
    <property type="project" value="UniProtKB-EC"/>
</dbReference>
<dbReference type="Proteomes" id="UP000030764">
    <property type="component" value="Unassembled WGS sequence"/>
</dbReference>
<accession>A0A085M2A8</accession>
<dbReference type="EMBL" id="KL363240">
    <property type="protein sequence ID" value="KFD51354.1"/>
    <property type="molecule type" value="Genomic_DNA"/>
</dbReference>
<sequence>MVVQISKELPAVKYDDIAKATEHCMLLQKVIDCVQNGWPKNTKDIEERLIPFFRIKYELAVQDGYLIRGRHRIVIPESMQGSLVSLAHERHHGIARTKSRLRELYWWPKMDAHIESYIRNCSVCRQMDKTAMPFHTPLQPVPFPSAAWDKLGVDIVGPLQGMPYGHRFAVTMIDYYSKWPEVHFCQQPTTKEEIFSREGYPSEIVTDNGKQFTSYEFKRFLEEHAIRHSKTSLFYPQAIGEVERFNRTLKDALQAAQIGQHSKLRTVKQFLMNYRATPHCVTGATPSLLLHGRTLRTKLHATVTPKSVDDQAVRARVPRKQDYMSRYSDGRRKLRPPNFVHGDMCLQDTTEIIKKTRSIARNAFSRACKKLEAQLAADPPDLAAVQVSLSTLNQKADSLAAEEQKFLEALLNSSAEIAEIDEAAEGAEEYTRRWLKLQQAAESCMRIDRRRQFSGSVGSEGDSQSRRRFRLPKLELKTFNGDIDQWLSFWSSFIQIHEDDDLSPEDKFQYLIQCMEENSRAREVVERFPPTAGNCPKSRFGRTELLVEVYVRKMLSLILRNAARVEPLRLSSLYDKLESYMRALETLGVTTESHVATIFPLVESCLPEELLRAWQRNSRGQNASGGGDSLSDKLKQLMEFLRREVEGEDRIALAMSGFNLSDRQRVADNPRPCPPRRQRTPKLPSSTCLFSHQPGSGRRCPFCSRDHDSSVCSTAGSLPLTGRKRMLRNNRRCFVCFATGHIARECRASVSCPTCQGRHKALMCPRTSNDNREAEALGTTKTTH</sequence>
<keyword evidence="2" id="KW-0479">Metal-binding</keyword>
<dbReference type="PROSITE" id="PS50158">
    <property type="entry name" value="ZF_CCHC"/>
    <property type="match status" value="1"/>
</dbReference>
<evidence type="ECO:0000256" key="1">
    <source>
        <dbReference type="ARBA" id="ARBA00012493"/>
    </source>
</evidence>
<dbReference type="Gene3D" id="1.10.340.70">
    <property type="match status" value="1"/>
</dbReference>
<dbReference type="PANTHER" id="PTHR37984:SF15">
    <property type="entry name" value="INTEGRASE CATALYTIC DOMAIN-CONTAINING PROTEIN"/>
    <property type="match status" value="1"/>
</dbReference>
<dbReference type="Pfam" id="PF03564">
    <property type="entry name" value="DUF1759"/>
    <property type="match status" value="1"/>
</dbReference>
<dbReference type="InterPro" id="IPR001878">
    <property type="entry name" value="Znf_CCHC"/>
</dbReference>
<dbReference type="InterPro" id="IPR012337">
    <property type="entry name" value="RNaseH-like_sf"/>
</dbReference>
<organism evidence="6 7">
    <name type="scientific">Trichuris suis</name>
    <name type="common">pig whipworm</name>
    <dbReference type="NCBI Taxonomy" id="68888"/>
    <lineage>
        <taxon>Eukaryota</taxon>
        <taxon>Metazoa</taxon>
        <taxon>Ecdysozoa</taxon>
        <taxon>Nematoda</taxon>
        <taxon>Enoplea</taxon>
        <taxon>Dorylaimia</taxon>
        <taxon>Trichinellida</taxon>
        <taxon>Trichuridae</taxon>
        <taxon>Trichuris</taxon>
    </lineage>
</organism>
<dbReference type="GO" id="GO:0008270">
    <property type="term" value="F:zinc ion binding"/>
    <property type="evidence" value="ECO:0007669"/>
    <property type="project" value="UniProtKB-KW"/>
</dbReference>
<evidence type="ECO:0000313" key="6">
    <source>
        <dbReference type="EMBL" id="KFD51354.1"/>
    </source>
</evidence>
<protein>
    <recommendedName>
        <fullName evidence="1">RNA-directed DNA polymerase</fullName>
        <ecNumber evidence="1">2.7.7.49</ecNumber>
    </recommendedName>
</protein>
<evidence type="ECO:0000259" key="4">
    <source>
        <dbReference type="PROSITE" id="PS50158"/>
    </source>
</evidence>
<dbReference type="InterPro" id="IPR036875">
    <property type="entry name" value="Znf_CCHC_sf"/>
</dbReference>
<dbReference type="PROSITE" id="PS50994">
    <property type="entry name" value="INTEGRASE"/>
    <property type="match status" value="1"/>
</dbReference>
<dbReference type="InterPro" id="IPR001584">
    <property type="entry name" value="Integrase_cat-core"/>
</dbReference>
<evidence type="ECO:0000313" key="7">
    <source>
        <dbReference type="Proteomes" id="UP000030764"/>
    </source>
</evidence>
<dbReference type="InterPro" id="IPR041588">
    <property type="entry name" value="Integrase_H2C2"/>
</dbReference>
<dbReference type="GO" id="GO:0003676">
    <property type="term" value="F:nucleic acid binding"/>
    <property type="evidence" value="ECO:0007669"/>
    <property type="project" value="InterPro"/>
</dbReference>
<dbReference type="SUPFAM" id="SSF57756">
    <property type="entry name" value="Retrovirus zinc finger-like domains"/>
    <property type="match status" value="1"/>
</dbReference>
<keyword evidence="2" id="KW-0862">Zinc</keyword>